<feature type="compositionally biased region" description="Acidic residues" evidence="1">
    <location>
        <begin position="208"/>
        <end position="217"/>
    </location>
</feature>
<comment type="caution">
    <text evidence="2">The sequence shown here is derived from an EMBL/GenBank/DDBJ whole genome shotgun (WGS) entry which is preliminary data.</text>
</comment>
<name>A0A1Y1XIJ8_9FUNG</name>
<dbReference type="InterPro" id="IPR025663">
    <property type="entry name" value="AKAP_28"/>
</dbReference>
<protein>
    <submittedName>
        <fullName evidence="2">Uncharacterized protein</fullName>
    </submittedName>
</protein>
<keyword evidence="3" id="KW-1185">Reference proteome</keyword>
<feature type="compositionally biased region" description="Basic and acidic residues" evidence="1">
    <location>
        <begin position="175"/>
        <end position="190"/>
    </location>
</feature>
<accession>A0A1Y1XIJ8</accession>
<evidence type="ECO:0000313" key="2">
    <source>
        <dbReference type="EMBL" id="ORX85184.1"/>
    </source>
</evidence>
<sequence length="561" mass="65269">MDFQYKYCSELKDEEIIPFTTEALDVVETVVSFFCDCLNKNEPKFVTLTNGNLSPAKEDIQLNSSLEGDPTEKICEETTLIKTPTVFCYDKDTLLGENKRNDINTSFDKYINNTDDIINKIEEDFNNKTTTDYDNLSLSSDSEDEDYDGAPACVLATKKNTSISNLILKSSNSSEKVKSESHESFIKDTPENTPNKSRFSINSKYENLEGEEEEEEEGKAKEKETNKEKEDDTNSLDFPMDELDNHSNIRNEKKNHHKNDEQENNKDEDNNENENENENDNENENENENEEEDPFEENNENEDDNFNENEDEGNFNEEEVESEGNFNENLEEQEEEEKEKKSNSKLSINQGNEEDKSNSNKNNNNNNKEKKDDSIQINPTPMPNLEELNSKFSSQVSFQDSFYVTPNFLYDSNDEINFIPIQEKEGSNCIKWKYHIKHHSTNKKLRCSNFLIIWSQPTKINPVPKATAEMWMIYYHTSNIGKNDATITYRFNGYYNTHEINVYKFMKEYKKYKADPNIEITKKEFPTLYTPLLLNPKKWLPELIRSKLLISNDIMNGALVN</sequence>
<evidence type="ECO:0000256" key="1">
    <source>
        <dbReference type="SAM" id="MobiDB-lite"/>
    </source>
</evidence>
<reference evidence="2 3" key="1">
    <citation type="submission" date="2016-08" db="EMBL/GenBank/DDBJ databases">
        <title>A Parts List for Fungal Cellulosomes Revealed by Comparative Genomics.</title>
        <authorList>
            <consortium name="DOE Joint Genome Institute"/>
            <person name="Haitjema C.H."/>
            <person name="Gilmore S.P."/>
            <person name="Henske J.K."/>
            <person name="Solomon K.V."/>
            <person name="De Groot R."/>
            <person name="Kuo A."/>
            <person name="Mondo S.J."/>
            <person name="Salamov A.A."/>
            <person name="Labutti K."/>
            <person name="Zhao Z."/>
            <person name="Chiniquy J."/>
            <person name="Barry K."/>
            <person name="Brewer H.M."/>
            <person name="Purvine S.O."/>
            <person name="Wright A.T."/>
            <person name="Boxma B."/>
            <person name="Van Alen T."/>
            <person name="Hackstein J.H."/>
            <person name="Baker S.E."/>
            <person name="Grigoriev I.V."/>
            <person name="O'Malley M.A."/>
        </authorList>
    </citation>
    <scope>NUCLEOTIDE SEQUENCE [LARGE SCALE GENOMIC DNA]</scope>
    <source>
        <strain evidence="2 3">S4</strain>
    </source>
</reference>
<evidence type="ECO:0000313" key="3">
    <source>
        <dbReference type="Proteomes" id="UP000193944"/>
    </source>
</evidence>
<dbReference type="EMBL" id="MCFG01000039">
    <property type="protein sequence ID" value="ORX85184.1"/>
    <property type="molecule type" value="Genomic_DNA"/>
</dbReference>
<feature type="region of interest" description="Disordered" evidence="1">
    <location>
        <begin position="170"/>
        <end position="387"/>
    </location>
</feature>
<gene>
    <name evidence="2" type="ORF">BCR32DRAFT_290849</name>
</gene>
<reference evidence="2 3" key="2">
    <citation type="submission" date="2016-08" db="EMBL/GenBank/DDBJ databases">
        <title>Pervasive Adenine N6-methylation of Active Genes in Fungi.</title>
        <authorList>
            <consortium name="DOE Joint Genome Institute"/>
            <person name="Mondo S.J."/>
            <person name="Dannebaum R.O."/>
            <person name="Kuo R.C."/>
            <person name="Labutti K."/>
            <person name="Haridas S."/>
            <person name="Kuo A."/>
            <person name="Salamov A."/>
            <person name="Ahrendt S.R."/>
            <person name="Lipzen A."/>
            <person name="Sullivan W."/>
            <person name="Andreopoulos W.B."/>
            <person name="Clum A."/>
            <person name="Lindquist E."/>
            <person name="Daum C."/>
            <person name="Ramamoorthy G.K."/>
            <person name="Gryganskyi A."/>
            <person name="Culley D."/>
            <person name="Magnuson J.K."/>
            <person name="James T.Y."/>
            <person name="O'Malley M.A."/>
            <person name="Stajich J.E."/>
            <person name="Spatafora J.W."/>
            <person name="Visel A."/>
            <person name="Grigoriev I.V."/>
        </authorList>
    </citation>
    <scope>NUCLEOTIDE SEQUENCE [LARGE SCALE GENOMIC DNA]</scope>
    <source>
        <strain evidence="2 3">S4</strain>
    </source>
</reference>
<feature type="compositionally biased region" description="Basic and acidic residues" evidence="1">
    <location>
        <begin position="218"/>
        <end position="232"/>
    </location>
</feature>
<organism evidence="2 3">
    <name type="scientific">Anaeromyces robustus</name>
    <dbReference type="NCBI Taxonomy" id="1754192"/>
    <lineage>
        <taxon>Eukaryota</taxon>
        <taxon>Fungi</taxon>
        <taxon>Fungi incertae sedis</taxon>
        <taxon>Chytridiomycota</taxon>
        <taxon>Chytridiomycota incertae sedis</taxon>
        <taxon>Neocallimastigomycetes</taxon>
        <taxon>Neocallimastigales</taxon>
        <taxon>Neocallimastigaceae</taxon>
        <taxon>Anaeromyces</taxon>
    </lineage>
</organism>
<dbReference type="OrthoDB" id="2149459at2759"/>
<proteinExistence type="predicted"/>
<dbReference type="AlphaFoldDB" id="A0A1Y1XIJ8"/>
<dbReference type="Pfam" id="PF14469">
    <property type="entry name" value="AKAP28"/>
    <property type="match status" value="1"/>
</dbReference>
<dbReference type="Proteomes" id="UP000193944">
    <property type="component" value="Unassembled WGS sequence"/>
</dbReference>
<feature type="compositionally biased region" description="Polar residues" evidence="1">
    <location>
        <begin position="191"/>
        <end position="203"/>
    </location>
</feature>
<feature type="compositionally biased region" description="Acidic residues" evidence="1">
    <location>
        <begin position="233"/>
        <end position="242"/>
    </location>
</feature>
<feature type="compositionally biased region" description="Acidic residues" evidence="1">
    <location>
        <begin position="269"/>
        <end position="322"/>
    </location>
</feature>
<feature type="compositionally biased region" description="Basic and acidic residues" evidence="1">
    <location>
        <begin position="243"/>
        <end position="268"/>
    </location>
</feature>